<dbReference type="EMBL" id="JACEON010000005">
    <property type="protein sequence ID" value="MBA4611452.1"/>
    <property type="molecule type" value="Genomic_DNA"/>
</dbReference>
<accession>A0A838XMU0</accession>
<dbReference type="PANTHER" id="PTHR30482">
    <property type="entry name" value="HIGH-AFFINITY BRANCHED-CHAIN AMINO ACID TRANSPORT SYSTEM PERMEASE"/>
    <property type="match status" value="1"/>
</dbReference>
<evidence type="ECO:0000256" key="2">
    <source>
        <dbReference type="ARBA" id="ARBA00022475"/>
    </source>
</evidence>
<gene>
    <name evidence="7" type="ORF">H1W37_07315</name>
</gene>
<dbReference type="InterPro" id="IPR043428">
    <property type="entry name" value="LivM-like"/>
</dbReference>
<evidence type="ECO:0000256" key="5">
    <source>
        <dbReference type="ARBA" id="ARBA00023136"/>
    </source>
</evidence>
<feature type="transmembrane region" description="Helical" evidence="6">
    <location>
        <begin position="90"/>
        <end position="111"/>
    </location>
</feature>
<comment type="subcellular location">
    <subcellularLocation>
        <location evidence="1">Cell membrane</location>
        <topology evidence="1">Multi-pass membrane protein</topology>
    </subcellularLocation>
</comment>
<feature type="transmembrane region" description="Helical" evidence="6">
    <location>
        <begin position="377"/>
        <end position="395"/>
    </location>
</feature>
<evidence type="ECO:0000256" key="4">
    <source>
        <dbReference type="ARBA" id="ARBA00022989"/>
    </source>
</evidence>
<evidence type="ECO:0000313" key="8">
    <source>
        <dbReference type="Proteomes" id="UP000559404"/>
    </source>
</evidence>
<evidence type="ECO:0000256" key="6">
    <source>
        <dbReference type="SAM" id="Phobius"/>
    </source>
</evidence>
<proteinExistence type="predicted"/>
<dbReference type="Proteomes" id="UP000559404">
    <property type="component" value="Unassembled WGS sequence"/>
</dbReference>
<feature type="transmembrane region" description="Helical" evidence="6">
    <location>
        <begin position="290"/>
        <end position="313"/>
    </location>
</feature>
<feature type="transmembrane region" description="Helical" evidence="6">
    <location>
        <begin position="167"/>
        <end position="185"/>
    </location>
</feature>
<comment type="caution">
    <text evidence="7">The sequence shown here is derived from an EMBL/GenBank/DDBJ whole genome shotgun (WGS) entry which is preliminary data.</text>
</comment>
<dbReference type="GO" id="GO:0005886">
    <property type="term" value="C:plasma membrane"/>
    <property type="evidence" value="ECO:0007669"/>
    <property type="project" value="UniProtKB-SubCell"/>
</dbReference>
<evidence type="ECO:0000256" key="1">
    <source>
        <dbReference type="ARBA" id="ARBA00004651"/>
    </source>
</evidence>
<reference evidence="7 8" key="2">
    <citation type="submission" date="2020-08" db="EMBL/GenBank/DDBJ databases">
        <title>Stappia taiwanensis sp. nov., isolated from a coastal thermal spring.</title>
        <authorList>
            <person name="Kampfer P."/>
        </authorList>
    </citation>
    <scope>NUCLEOTIDE SEQUENCE [LARGE SCALE GENOMIC DNA]</scope>
    <source>
        <strain evidence="7 8">DSM 23284</strain>
    </source>
</reference>
<evidence type="ECO:0000313" key="7">
    <source>
        <dbReference type="EMBL" id="MBA4611452.1"/>
    </source>
</evidence>
<keyword evidence="8" id="KW-1185">Reference proteome</keyword>
<sequence>MTRSVSFLLLGLLALSAALALPLVSDSRFLTLFLTQLAVMVTFAMSYNVLLGQTGLLSFGHAVYFGGGVFAALYLITAIGGGALALPLEFIPLGGALAGLAMAAVLGLVSVRRAGTTFAMISLGMAELITAAAMVFPSVFGGEQGVSTDRMVDVTLTGLGYGRPSEIYLLVLVWALVSVALMVFLSRSPLGRMANAVRDNPQRVEFLGYDPYWIRFLQFCIAGTFAGLAGSLFALTFEIANAEVFGLRTSANVLIATYLGGITYVLGPVVGAFVVLLLELNLARITDAWLFYYGLLFLAIILFAPRGLTGILAELPGALRRHGAAGCLRRALVWGPAVLSGLVGGVMLVELSYHLSNSFDPSDPLRLFWRDVDATNWGVWALALGACALSAALVLRARRGGRRPEVVVTPLVEEGS</sequence>
<dbReference type="GO" id="GO:0015658">
    <property type="term" value="F:branched-chain amino acid transmembrane transporter activity"/>
    <property type="evidence" value="ECO:0007669"/>
    <property type="project" value="InterPro"/>
</dbReference>
<keyword evidence="5 6" id="KW-0472">Membrane</keyword>
<feature type="transmembrane region" description="Helical" evidence="6">
    <location>
        <begin position="30"/>
        <end position="50"/>
    </location>
</feature>
<dbReference type="RefSeq" id="WP_181759647.1">
    <property type="nucleotide sequence ID" value="NZ_BMCR01000006.1"/>
</dbReference>
<name>A0A838XMU0_9HYPH</name>
<evidence type="ECO:0000256" key="3">
    <source>
        <dbReference type="ARBA" id="ARBA00022692"/>
    </source>
</evidence>
<keyword evidence="2" id="KW-1003">Cell membrane</keyword>
<keyword evidence="4 6" id="KW-1133">Transmembrane helix</keyword>
<protein>
    <submittedName>
        <fullName evidence="7">Branched-chain amino acid ABC transporter permease</fullName>
    </submittedName>
</protein>
<feature type="transmembrane region" description="Helical" evidence="6">
    <location>
        <begin position="255"/>
        <end position="278"/>
    </location>
</feature>
<keyword evidence="3 6" id="KW-0812">Transmembrane</keyword>
<dbReference type="CDD" id="cd06581">
    <property type="entry name" value="TM_PBP1_LivM_like"/>
    <property type="match status" value="1"/>
</dbReference>
<organism evidence="7 8">
    <name type="scientific">Stappia taiwanensis</name>
    <dbReference type="NCBI Taxonomy" id="992267"/>
    <lineage>
        <taxon>Bacteria</taxon>
        <taxon>Pseudomonadati</taxon>
        <taxon>Pseudomonadota</taxon>
        <taxon>Alphaproteobacteria</taxon>
        <taxon>Hyphomicrobiales</taxon>
        <taxon>Stappiaceae</taxon>
        <taxon>Stappia</taxon>
    </lineage>
</organism>
<dbReference type="AlphaFoldDB" id="A0A838XMU0"/>
<dbReference type="Pfam" id="PF02653">
    <property type="entry name" value="BPD_transp_2"/>
    <property type="match status" value="1"/>
</dbReference>
<dbReference type="PANTHER" id="PTHR30482:SF17">
    <property type="entry name" value="ABC TRANSPORTER ATP-BINDING PROTEIN"/>
    <property type="match status" value="1"/>
</dbReference>
<feature type="transmembrane region" description="Helical" evidence="6">
    <location>
        <begin position="212"/>
        <end position="235"/>
    </location>
</feature>
<reference evidence="7 8" key="1">
    <citation type="submission" date="2020-07" db="EMBL/GenBank/DDBJ databases">
        <authorList>
            <person name="Li M."/>
        </authorList>
    </citation>
    <scope>NUCLEOTIDE SEQUENCE [LARGE SCALE GENOMIC DNA]</scope>
    <source>
        <strain evidence="7 8">DSM 23284</strain>
    </source>
</reference>
<feature type="transmembrane region" description="Helical" evidence="6">
    <location>
        <begin position="62"/>
        <end position="84"/>
    </location>
</feature>
<dbReference type="InterPro" id="IPR001851">
    <property type="entry name" value="ABC_transp_permease"/>
</dbReference>